<evidence type="ECO:0000256" key="4">
    <source>
        <dbReference type="ARBA" id="ARBA00022692"/>
    </source>
</evidence>
<proteinExistence type="inferred from homology"/>
<evidence type="ECO:0000256" key="5">
    <source>
        <dbReference type="ARBA" id="ARBA00022989"/>
    </source>
</evidence>
<evidence type="ECO:0000313" key="9">
    <source>
        <dbReference type="EMBL" id="PND31374.1"/>
    </source>
</evidence>
<keyword evidence="5 7" id="KW-1133">Transmembrane helix</keyword>
<dbReference type="Pfam" id="PF19300">
    <property type="entry name" value="BPD_transp_1_N"/>
    <property type="match status" value="1"/>
</dbReference>
<comment type="subcellular location">
    <subcellularLocation>
        <location evidence="1 7">Cell membrane</location>
        <topology evidence="1 7">Multi-pass membrane protein</topology>
    </subcellularLocation>
</comment>
<evidence type="ECO:0000259" key="8">
    <source>
        <dbReference type="PROSITE" id="PS50928"/>
    </source>
</evidence>
<feature type="transmembrane region" description="Helical" evidence="7">
    <location>
        <begin position="94"/>
        <end position="122"/>
    </location>
</feature>
<feature type="transmembrane region" description="Helical" evidence="7">
    <location>
        <begin position="134"/>
        <end position="155"/>
    </location>
</feature>
<evidence type="ECO:0000256" key="7">
    <source>
        <dbReference type="RuleBase" id="RU363032"/>
    </source>
</evidence>
<dbReference type="GO" id="GO:0005886">
    <property type="term" value="C:plasma membrane"/>
    <property type="evidence" value="ECO:0007669"/>
    <property type="project" value="UniProtKB-SubCell"/>
</dbReference>
<dbReference type="Pfam" id="PF00528">
    <property type="entry name" value="BPD_transp_1"/>
    <property type="match status" value="1"/>
</dbReference>
<accession>A0A2N8KD46</accession>
<feature type="transmembrane region" description="Helical" evidence="7">
    <location>
        <begin position="302"/>
        <end position="328"/>
    </location>
</feature>
<keyword evidence="3" id="KW-1003">Cell membrane</keyword>
<dbReference type="InterPro" id="IPR000515">
    <property type="entry name" value="MetI-like"/>
</dbReference>
<dbReference type="PROSITE" id="PS50928">
    <property type="entry name" value="ABC_TM1"/>
    <property type="match status" value="1"/>
</dbReference>
<name>A0A2N8KD46_9BURK</name>
<dbReference type="AlphaFoldDB" id="A0A2N8KD46"/>
<dbReference type="InterPro" id="IPR045621">
    <property type="entry name" value="BPD_transp_1_N"/>
</dbReference>
<dbReference type="CDD" id="cd06261">
    <property type="entry name" value="TM_PBP2"/>
    <property type="match status" value="1"/>
</dbReference>
<dbReference type="RefSeq" id="WP_102775337.1">
    <property type="nucleotide sequence ID" value="NZ_POQS01000007.1"/>
</dbReference>
<organism evidence="9 10">
    <name type="scientific">Achromobacter pulmonis</name>
    <dbReference type="NCBI Taxonomy" id="1389932"/>
    <lineage>
        <taxon>Bacteria</taxon>
        <taxon>Pseudomonadati</taxon>
        <taxon>Pseudomonadota</taxon>
        <taxon>Betaproteobacteria</taxon>
        <taxon>Burkholderiales</taxon>
        <taxon>Alcaligenaceae</taxon>
        <taxon>Achromobacter</taxon>
    </lineage>
</organism>
<evidence type="ECO:0000256" key="1">
    <source>
        <dbReference type="ARBA" id="ARBA00004651"/>
    </source>
</evidence>
<evidence type="ECO:0000313" key="10">
    <source>
        <dbReference type="Proteomes" id="UP000235994"/>
    </source>
</evidence>
<feature type="transmembrane region" description="Helical" evidence="7">
    <location>
        <begin position="198"/>
        <end position="220"/>
    </location>
</feature>
<keyword evidence="4 7" id="KW-0812">Transmembrane</keyword>
<reference evidence="9 10" key="1">
    <citation type="submission" date="2018-01" db="EMBL/GenBank/DDBJ databases">
        <title>The draft genome of an aniline degradation strain ANB-1.</title>
        <authorList>
            <person name="Zhang L."/>
            <person name="Jiang J."/>
        </authorList>
    </citation>
    <scope>NUCLEOTIDE SEQUENCE [LARGE SCALE GENOMIC DNA]</scope>
    <source>
        <strain evidence="9 10">ANB-1</strain>
    </source>
</reference>
<sequence length="336" mass="36641">MLRFIVKRSAFMLLMLAGLLAITFTISHVAPGDPARLAAGPNATEAMVQTIREEYGMDRPVLAQFATYLGGVVQGDLGRSITTTRPVFQDLLRFFPATLELVCFSILLAIVGGVLLGTVAAATQNRWPDHLIRLLSTSGVAFPMFSLGLLLKYVFAQHLEWLPLGGRLDMLAFPPDTITGFYTVDSLLHGDVETFASALGYMILPALALAFPALASIIRVNRAEMLEVLRQDYIVAARAHGVAPWRVIAKYALRNAMLPTLAMIGLRFGWMLGGTVLIESVFDWPGIGLYAVQATMNSDFQPIMGVTLVLGASFMLINFVIDIVYGALDPRVRHQG</sequence>
<dbReference type="InterPro" id="IPR035906">
    <property type="entry name" value="MetI-like_sf"/>
</dbReference>
<evidence type="ECO:0000256" key="6">
    <source>
        <dbReference type="ARBA" id="ARBA00023136"/>
    </source>
</evidence>
<dbReference type="Proteomes" id="UP000235994">
    <property type="component" value="Unassembled WGS sequence"/>
</dbReference>
<feature type="transmembrane region" description="Helical" evidence="7">
    <location>
        <begin position="256"/>
        <end position="282"/>
    </location>
</feature>
<keyword evidence="6 7" id="KW-0472">Membrane</keyword>
<dbReference type="Gene3D" id="1.10.3720.10">
    <property type="entry name" value="MetI-like"/>
    <property type="match status" value="1"/>
</dbReference>
<dbReference type="PANTHER" id="PTHR43163">
    <property type="entry name" value="DIPEPTIDE TRANSPORT SYSTEM PERMEASE PROTEIN DPPB-RELATED"/>
    <property type="match status" value="1"/>
</dbReference>
<evidence type="ECO:0000256" key="3">
    <source>
        <dbReference type="ARBA" id="ARBA00022475"/>
    </source>
</evidence>
<dbReference type="PANTHER" id="PTHR43163:SF6">
    <property type="entry name" value="DIPEPTIDE TRANSPORT SYSTEM PERMEASE PROTEIN DPPB-RELATED"/>
    <property type="match status" value="1"/>
</dbReference>
<feature type="domain" description="ABC transmembrane type-1" evidence="8">
    <location>
        <begin position="95"/>
        <end position="325"/>
    </location>
</feature>
<comment type="caution">
    <text evidence="9">The sequence shown here is derived from an EMBL/GenBank/DDBJ whole genome shotgun (WGS) entry which is preliminary data.</text>
</comment>
<comment type="similarity">
    <text evidence="7">Belongs to the binding-protein-dependent transport system permease family.</text>
</comment>
<evidence type="ECO:0000256" key="2">
    <source>
        <dbReference type="ARBA" id="ARBA00022448"/>
    </source>
</evidence>
<dbReference type="GO" id="GO:0071916">
    <property type="term" value="F:dipeptide transmembrane transporter activity"/>
    <property type="evidence" value="ECO:0007669"/>
    <property type="project" value="TreeGrafter"/>
</dbReference>
<keyword evidence="10" id="KW-1185">Reference proteome</keyword>
<gene>
    <name evidence="9" type="ORF">C1I89_26395</name>
</gene>
<keyword evidence="2 7" id="KW-0813">Transport</keyword>
<protein>
    <submittedName>
        <fullName evidence="9">Peptide ABC transporter</fullName>
    </submittedName>
</protein>
<dbReference type="SUPFAM" id="SSF161098">
    <property type="entry name" value="MetI-like"/>
    <property type="match status" value="1"/>
</dbReference>
<dbReference type="EMBL" id="POQS01000007">
    <property type="protein sequence ID" value="PND31374.1"/>
    <property type="molecule type" value="Genomic_DNA"/>
</dbReference>